<protein>
    <submittedName>
        <fullName evidence="10">DNA-binding response OmpR family regulator</fullName>
    </submittedName>
</protein>
<dbReference type="SMART" id="SM00448">
    <property type="entry name" value="REC"/>
    <property type="match status" value="1"/>
</dbReference>
<dbReference type="PROSITE" id="PS51755">
    <property type="entry name" value="OMPR_PHOB"/>
    <property type="match status" value="1"/>
</dbReference>
<feature type="domain" description="Response regulatory" evidence="8">
    <location>
        <begin position="3"/>
        <end position="116"/>
    </location>
</feature>
<dbReference type="SMART" id="SM00862">
    <property type="entry name" value="Trans_reg_C"/>
    <property type="match status" value="1"/>
</dbReference>
<evidence type="ECO:0000313" key="11">
    <source>
        <dbReference type="Proteomes" id="UP001236723"/>
    </source>
</evidence>
<evidence type="ECO:0000256" key="5">
    <source>
        <dbReference type="ARBA" id="ARBA00023163"/>
    </source>
</evidence>
<name>A0ABU0DSR5_9BACI</name>
<proteinExistence type="predicted"/>
<keyword evidence="1 6" id="KW-0597">Phosphoprotein</keyword>
<dbReference type="InterPro" id="IPR039420">
    <property type="entry name" value="WalR-like"/>
</dbReference>
<sequence length="222" mass="26078">MYKVMIIDDETRMLDLIEIYLQPYSFKCFKCVDGEKALERLNQEDMDLVILDIMLPEMDGFELCKEIRTFSNVPIIMLTAREGQEDIIKGLKLGADDYITKPFDENELVARMEALLRRIQSENIIEINGLIWNKDRFELSFNNESISLTPIEFELIGYLIKHPNKVYERELLIDLVWGFAAIVEGRTVDSHIRNIREKLRVLCFPIDNHLKTVWGIGYKWVD</sequence>
<dbReference type="Pfam" id="PF00486">
    <property type="entry name" value="Trans_reg_C"/>
    <property type="match status" value="1"/>
</dbReference>
<dbReference type="InterPro" id="IPR001789">
    <property type="entry name" value="Sig_transdc_resp-reg_receiver"/>
</dbReference>
<dbReference type="InterPro" id="IPR011006">
    <property type="entry name" value="CheY-like_superfamily"/>
</dbReference>
<dbReference type="EMBL" id="JAUSUP010000002">
    <property type="protein sequence ID" value="MDQ0351481.1"/>
    <property type="molecule type" value="Genomic_DNA"/>
</dbReference>
<dbReference type="CDD" id="cd00383">
    <property type="entry name" value="trans_reg_C"/>
    <property type="match status" value="1"/>
</dbReference>
<dbReference type="Gene3D" id="6.10.250.690">
    <property type="match status" value="1"/>
</dbReference>
<accession>A0ABU0DSR5</accession>
<comment type="caution">
    <text evidence="10">The sequence shown here is derived from an EMBL/GenBank/DDBJ whole genome shotgun (WGS) entry which is preliminary data.</text>
</comment>
<keyword evidence="4 7" id="KW-0238">DNA-binding</keyword>
<dbReference type="Proteomes" id="UP001236723">
    <property type="component" value="Unassembled WGS sequence"/>
</dbReference>
<keyword evidence="5" id="KW-0804">Transcription</keyword>
<feature type="modified residue" description="4-aspartylphosphate" evidence="6">
    <location>
        <position position="52"/>
    </location>
</feature>
<dbReference type="InterPro" id="IPR001867">
    <property type="entry name" value="OmpR/PhoB-type_DNA-bd"/>
</dbReference>
<dbReference type="Pfam" id="PF00072">
    <property type="entry name" value="Response_reg"/>
    <property type="match status" value="1"/>
</dbReference>
<keyword evidence="2" id="KW-0902">Two-component regulatory system</keyword>
<evidence type="ECO:0000256" key="6">
    <source>
        <dbReference type="PROSITE-ProRule" id="PRU00169"/>
    </source>
</evidence>
<dbReference type="Gene3D" id="3.40.50.2300">
    <property type="match status" value="1"/>
</dbReference>
<feature type="domain" description="OmpR/PhoB-type" evidence="9">
    <location>
        <begin position="122"/>
        <end position="222"/>
    </location>
</feature>
<reference evidence="10 11" key="1">
    <citation type="submission" date="2023-07" db="EMBL/GenBank/DDBJ databases">
        <title>Genomic Encyclopedia of Type Strains, Phase IV (KMG-IV): sequencing the most valuable type-strain genomes for metagenomic binning, comparative biology and taxonomic classification.</title>
        <authorList>
            <person name="Goeker M."/>
        </authorList>
    </citation>
    <scope>NUCLEOTIDE SEQUENCE [LARGE SCALE GENOMIC DNA]</scope>
    <source>
        <strain evidence="10 11">DSM 15448</strain>
    </source>
</reference>
<evidence type="ECO:0000313" key="10">
    <source>
        <dbReference type="EMBL" id="MDQ0351481.1"/>
    </source>
</evidence>
<dbReference type="PANTHER" id="PTHR48111">
    <property type="entry name" value="REGULATOR OF RPOS"/>
    <property type="match status" value="1"/>
</dbReference>
<dbReference type="PANTHER" id="PTHR48111:SF73">
    <property type="entry name" value="ALKALINE PHOSPHATASE SYNTHESIS TRANSCRIPTIONAL REGULATORY PROTEIN PHOP"/>
    <property type="match status" value="1"/>
</dbReference>
<dbReference type="InterPro" id="IPR036388">
    <property type="entry name" value="WH-like_DNA-bd_sf"/>
</dbReference>
<dbReference type="SUPFAM" id="SSF52172">
    <property type="entry name" value="CheY-like"/>
    <property type="match status" value="1"/>
</dbReference>
<feature type="DNA-binding region" description="OmpR/PhoB-type" evidence="7">
    <location>
        <begin position="122"/>
        <end position="222"/>
    </location>
</feature>
<dbReference type="Gene3D" id="1.10.10.10">
    <property type="entry name" value="Winged helix-like DNA-binding domain superfamily/Winged helix DNA-binding domain"/>
    <property type="match status" value="1"/>
</dbReference>
<evidence type="ECO:0000256" key="2">
    <source>
        <dbReference type="ARBA" id="ARBA00023012"/>
    </source>
</evidence>
<dbReference type="PROSITE" id="PS50110">
    <property type="entry name" value="RESPONSE_REGULATORY"/>
    <property type="match status" value="1"/>
</dbReference>
<keyword evidence="3" id="KW-0805">Transcription regulation</keyword>
<dbReference type="CDD" id="cd17574">
    <property type="entry name" value="REC_OmpR"/>
    <property type="match status" value="1"/>
</dbReference>
<evidence type="ECO:0000256" key="7">
    <source>
        <dbReference type="PROSITE-ProRule" id="PRU01091"/>
    </source>
</evidence>
<evidence type="ECO:0000259" key="8">
    <source>
        <dbReference type="PROSITE" id="PS50110"/>
    </source>
</evidence>
<organism evidence="10 11">
    <name type="scientific">Alkalibacillus filiformis</name>
    <dbReference type="NCBI Taxonomy" id="200990"/>
    <lineage>
        <taxon>Bacteria</taxon>
        <taxon>Bacillati</taxon>
        <taxon>Bacillota</taxon>
        <taxon>Bacilli</taxon>
        <taxon>Bacillales</taxon>
        <taxon>Bacillaceae</taxon>
        <taxon>Alkalibacillus</taxon>
    </lineage>
</organism>
<gene>
    <name evidence="10" type="ORF">J2R98_001295</name>
</gene>
<evidence type="ECO:0000259" key="9">
    <source>
        <dbReference type="PROSITE" id="PS51755"/>
    </source>
</evidence>
<dbReference type="RefSeq" id="WP_307067244.1">
    <property type="nucleotide sequence ID" value="NZ_JAUSUP010000002.1"/>
</dbReference>
<evidence type="ECO:0000256" key="3">
    <source>
        <dbReference type="ARBA" id="ARBA00023015"/>
    </source>
</evidence>
<dbReference type="GO" id="GO:0003677">
    <property type="term" value="F:DNA binding"/>
    <property type="evidence" value="ECO:0007669"/>
    <property type="project" value="UniProtKB-KW"/>
</dbReference>
<evidence type="ECO:0000256" key="4">
    <source>
        <dbReference type="ARBA" id="ARBA00023125"/>
    </source>
</evidence>
<keyword evidence="11" id="KW-1185">Reference proteome</keyword>
<evidence type="ECO:0000256" key="1">
    <source>
        <dbReference type="ARBA" id="ARBA00022553"/>
    </source>
</evidence>